<dbReference type="AlphaFoldDB" id="A0A8J4S3H3"/>
<accession>A0A8J4S3H3</accession>
<dbReference type="InterPro" id="IPR046468">
    <property type="entry name" value="Spt20-like_SEP"/>
</dbReference>
<dbReference type="GO" id="GO:0003712">
    <property type="term" value="F:transcription coregulator activity"/>
    <property type="evidence" value="ECO:0007669"/>
    <property type="project" value="InterPro"/>
</dbReference>
<comment type="caution">
    <text evidence="4">The sequence shown here is derived from an EMBL/GenBank/DDBJ whole genome shotgun (WGS) entry which is preliminary data.</text>
</comment>
<evidence type="ECO:0000313" key="5">
    <source>
        <dbReference type="Proteomes" id="UP000737018"/>
    </source>
</evidence>
<dbReference type="PANTHER" id="PTHR13526">
    <property type="entry name" value="TRANSCRIPTION FACTOR SPT20 HOMOLOG"/>
    <property type="match status" value="1"/>
</dbReference>
<evidence type="ECO:0000256" key="1">
    <source>
        <dbReference type="SAM" id="MobiDB-lite"/>
    </source>
</evidence>
<dbReference type="OrthoDB" id="1932706at2759"/>
<feature type="domain" description="PHL" evidence="3">
    <location>
        <begin position="622"/>
        <end position="773"/>
    </location>
</feature>
<keyword evidence="5" id="KW-1185">Reference proteome</keyword>
<dbReference type="PANTHER" id="PTHR13526:SF23">
    <property type="entry name" value="PROTEIN PHYTOCHROME-DEPENDENT LATE-FLOWERING-LIKE"/>
    <property type="match status" value="1"/>
</dbReference>
<dbReference type="InterPro" id="IPR021950">
    <property type="entry name" value="Spt20"/>
</dbReference>
<feature type="region of interest" description="Disordered" evidence="1">
    <location>
        <begin position="1"/>
        <end position="37"/>
    </location>
</feature>
<evidence type="ECO:0000313" key="4">
    <source>
        <dbReference type="EMBL" id="KAF3974836.1"/>
    </source>
</evidence>
<dbReference type="Proteomes" id="UP000737018">
    <property type="component" value="Unassembled WGS sequence"/>
</dbReference>
<organism evidence="4 5">
    <name type="scientific">Castanea mollissima</name>
    <name type="common">Chinese chestnut</name>
    <dbReference type="NCBI Taxonomy" id="60419"/>
    <lineage>
        <taxon>Eukaryota</taxon>
        <taxon>Viridiplantae</taxon>
        <taxon>Streptophyta</taxon>
        <taxon>Embryophyta</taxon>
        <taxon>Tracheophyta</taxon>
        <taxon>Spermatophyta</taxon>
        <taxon>Magnoliopsida</taxon>
        <taxon>eudicotyledons</taxon>
        <taxon>Gunneridae</taxon>
        <taxon>Pentapetalae</taxon>
        <taxon>rosids</taxon>
        <taxon>fabids</taxon>
        <taxon>Fagales</taxon>
        <taxon>Fagaceae</taxon>
        <taxon>Castanea</taxon>
    </lineage>
</organism>
<protein>
    <submittedName>
        <fullName evidence="4">Uncharacterized protein</fullName>
    </submittedName>
</protein>
<evidence type="ECO:0000259" key="3">
    <source>
        <dbReference type="Pfam" id="PF20474"/>
    </source>
</evidence>
<dbReference type="Pfam" id="PF12090">
    <property type="entry name" value="Spt20_SEP"/>
    <property type="match status" value="1"/>
</dbReference>
<dbReference type="InterPro" id="IPR046467">
    <property type="entry name" value="PHL_dom"/>
</dbReference>
<sequence length="977" mass="108266">MGVSFKVSKTGRRYRPKQIQTENNDNDSASVTESHEHSVNEGISNISGIGAKVVEHSNVLSNSAPDTVSDDLEVSFSLNLFPNGFSIGKATELFNDEPKQWHPYDRASETLFSAIEYGRLPGDLFDDIPCKYVNGALLCEIRDYRNLLTQKGGTAASMENSPIVHKVLLRMCMEQVVKDISLISEDSWTYEDLLKIESRILKSLQPDLHLNPKPLQDRYYSEPLTKKLNLGIAWSWKRRKVSDTIATDTTFSNPYHAAQISGSSAVQNSSSQSGIANQDREVTCLQHKILNSNLNPQERNVVVETTSQSNPSTANNRLTDGCNKSGLTALTTSNIVSIPKQHFSNCRSDLTKSLLMAPGENARCETRALQEHILKKPKQEPVEFCQKQLPGNQPESILTPELQWMNNLLHQKNVAEKLRGENFQDESNSLLTNSGIHRLLAGMPTFPVKQEPAETSFCGSDVRKITDNFVMDRRISQYILQQSEQQQPSPRLRANAQALPNYSLCNQVAQVNQSLRNESATHKRKALQNPQATTVLRSANISSQHNDYLAKKASVPANQKTKNFQSTGLNIKVVDSSASMRNSNAANGSNLPVGNVPLLKPSQTEVNPVLERFLKIEGVTRRYELNNMKRKLNQFLQRNSVLCTTSPIASQFLCSEGNRKSKDAAIDEVPMSMDWRPNVCKTRTMKFVRQCHVYQGNEIHMVESKDQITLVISEKLREGILEASLHYGNEEEINSFVIPLAFSSTPSADLFASQFTSLMGDEGYHIALNHVEPISFDTDVDSSSPQSIVIANATPATGTVGLPSPTLISGISSSMLNPMPSSFSASNAMPLLSPDIFSRYHLLSPGNIFSNHPAADMAMLRTAEGQGRTLFSGVPSQRITSGMTMDTLNLPGMASNLNNQRQMHLQLPEQLHMLQQLEEMKSLLQPPAVASLAGNAGVPFTMQEYDLQPQMSPQQLSPSLELIWKFVTELGPLDTLI</sequence>
<feature type="domain" description="Spt20-like SEP" evidence="2">
    <location>
        <begin position="73"/>
        <end position="220"/>
    </location>
</feature>
<dbReference type="Pfam" id="PF20474">
    <property type="entry name" value="PHL"/>
    <property type="match status" value="1"/>
</dbReference>
<proteinExistence type="predicted"/>
<name>A0A8J4S3H3_9ROSI</name>
<reference evidence="4" key="1">
    <citation type="submission" date="2020-03" db="EMBL/GenBank/DDBJ databases">
        <title>Castanea mollissima Vanexum genome sequencing.</title>
        <authorList>
            <person name="Staton M."/>
        </authorList>
    </citation>
    <scope>NUCLEOTIDE SEQUENCE</scope>
    <source>
        <tissue evidence="4">Leaf</tissue>
    </source>
</reference>
<dbReference type="EMBL" id="JRKL02000122">
    <property type="protein sequence ID" value="KAF3974836.1"/>
    <property type="molecule type" value="Genomic_DNA"/>
</dbReference>
<gene>
    <name evidence="4" type="ORF">CMV_001853</name>
</gene>
<evidence type="ECO:0000259" key="2">
    <source>
        <dbReference type="Pfam" id="PF12090"/>
    </source>
</evidence>
<dbReference type="GO" id="GO:0000124">
    <property type="term" value="C:SAGA complex"/>
    <property type="evidence" value="ECO:0007669"/>
    <property type="project" value="InterPro"/>
</dbReference>
<feature type="compositionally biased region" description="Polar residues" evidence="1">
    <location>
        <begin position="18"/>
        <end position="32"/>
    </location>
</feature>
<dbReference type="GO" id="GO:0006357">
    <property type="term" value="P:regulation of transcription by RNA polymerase II"/>
    <property type="evidence" value="ECO:0007669"/>
    <property type="project" value="TreeGrafter"/>
</dbReference>